<dbReference type="Proteomes" id="UP001153404">
    <property type="component" value="Unassembled WGS sequence"/>
</dbReference>
<proteinExistence type="predicted"/>
<gene>
    <name evidence="1" type="ORF">OMP40_00210</name>
</gene>
<keyword evidence="2" id="KW-1185">Reference proteome</keyword>
<organism evidence="1 2">
    <name type="scientific">Cohnella rhizosphaerae</name>
    <dbReference type="NCBI Taxonomy" id="1457232"/>
    <lineage>
        <taxon>Bacteria</taxon>
        <taxon>Bacillati</taxon>
        <taxon>Bacillota</taxon>
        <taxon>Bacilli</taxon>
        <taxon>Bacillales</taxon>
        <taxon>Paenibacillaceae</taxon>
        <taxon>Cohnella</taxon>
    </lineage>
</organism>
<dbReference type="EMBL" id="JAPDIA010000001">
    <property type="protein sequence ID" value="MDG0807999.1"/>
    <property type="molecule type" value="Genomic_DNA"/>
</dbReference>
<evidence type="ECO:0000313" key="2">
    <source>
        <dbReference type="Proteomes" id="UP001153404"/>
    </source>
</evidence>
<comment type="caution">
    <text evidence="1">The sequence shown here is derived from an EMBL/GenBank/DDBJ whole genome shotgun (WGS) entry which is preliminary data.</text>
</comment>
<dbReference type="AlphaFoldDB" id="A0A9X4KSN7"/>
<name>A0A9X4KSN7_9BACL</name>
<reference evidence="1" key="1">
    <citation type="submission" date="2022-10" db="EMBL/GenBank/DDBJ databases">
        <title>Comparative genomic analysis of Cohnella hashimotonis sp. nov., isolated from the International Space Station.</title>
        <authorList>
            <person name="Simpson A."/>
            <person name="Venkateswaran K."/>
        </authorList>
    </citation>
    <scope>NUCLEOTIDE SEQUENCE</scope>
    <source>
        <strain evidence="1">DSM 28161</strain>
    </source>
</reference>
<accession>A0A9X4KSN7</accession>
<protein>
    <submittedName>
        <fullName evidence="1">Uncharacterized protein</fullName>
    </submittedName>
</protein>
<evidence type="ECO:0000313" key="1">
    <source>
        <dbReference type="EMBL" id="MDG0807999.1"/>
    </source>
</evidence>
<dbReference type="RefSeq" id="WP_277528202.1">
    <property type="nucleotide sequence ID" value="NZ_JAPDIA010000001.1"/>
</dbReference>
<sequence length="81" mass="9010">MNDLSVRLQDVSSIGIDRPAIGVSLDWIIDRHAIDMPSKWLSDAFVGTGHSGTAKDKIRSWNAGRLPFIMKVSRNRKETCA</sequence>